<proteinExistence type="inferred from homology"/>
<comment type="similarity">
    <text evidence="2">Belongs to the IucA/IucC family.</text>
</comment>
<organism evidence="6 7">
    <name type="scientific">Streptomyces avermitilis</name>
    <dbReference type="NCBI Taxonomy" id="33903"/>
    <lineage>
        <taxon>Bacteria</taxon>
        <taxon>Bacillati</taxon>
        <taxon>Actinomycetota</taxon>
        <taxon>Actinomycetes</taxon>
        <taxon>Kitasatosporales</taxon>
        <taxon>Streptomycetaceae</taxon>
        <taxon>Streptomyces</taxon>
    </lineage>
</organism>
<dbReference type="AlphaFoldDB" id="A0A4D4LVF8"/>
<evidence type="ECO:0000259" key="5">
    <source>
        <dbReference type="Pfam" id="PF06276"/>
    </source>
</evidence>
<dbReference type="PANTHER" id="PTHR34384:SF5">
    <property type="entry name" value="L-2,3-DIAMINOPROPANOATE--CITRATE LIGASE"/>
    <property type="match status" value="1"/>
</dbReference>
<dbReference type="InterPro" id="IPR007310">
    <property type="entry name" value="Aerobactin_biosyn_IucA/IucC_N"/>
</dbReference>
<dbReference type="Proteomes" id="UP000302139">
    <property type="component" value="Unassembled WGS sequence"/>
</dbReference>
<reference evidence="6 7" key="1">
    <citation type="submission" date="2019-04" db="EMBL/GenBank/DDBJ databases">
        <title>Draft genome sequences of Streptomyces avermitilis NBRC 14893.</title>
        <authorList>
            <person name="Komaki H."/>
            <person name="Tamura T."/>
            <person name="Hosoyama A."/>
        </authorList>
    </citation>
    <scope>NUCLEOTIDE SEQUENCE [LARGE SCALE GENOMIC DNA]</scope>
    <source>
        <strain evidence="6 7">NBRC 14893</strain>
    </source>
</reference>
<sequence length="991" mass="105803">MARQFPSYRRPRVRSRPAFGEQGRELGEVVDDQAVHEPLPAGRPAHVGQQLHPFRIPEERLDGHAVGVHGDQRVLEVRLEDDPVAGERVQHRRHHLAQIRRPPGPRIVEPVERVAVEALHQGGREERGGTGQEMGGEPVADEDGQFLEGEAGGAVAAVAQPRRGPARRGEGVRRRLVRAAEFQQVVAPQPAYVVGDAHIEAELQEEVRLGRVQRADGGRRPDGTPGPAEPYEAAVREGVADLRAGADQVQLPGMGGQQPVAGRGLGERVERRGVALLHDRVRAHPQQDQRETGVRLGRVGQPSGDGAAAAGLGRRMVGMAGDQGLFGAQIRVVRRRRAGARAEQRGHRVPAVDHLAGQLGIGQTGAPAQFLGDEFHQLGMGQPVPGAACVHLGVAGAAVPAYAQQPAAGAQPVHALIAGGFPHFPQQTVQQRRVRIGVGGRSDVVPGDIGIMGSTRSIRSIRSIRCTGDQYVCRRVPPRRRTRPPRSPTVHRPATAESELAAELDAVRPGLSAPYAAALPGARAAVLTRLWRALAHEPLPWIAHREPEPGGLTLRLADGRRLHGPPSDPYATAPYVTGVRLDETSYAHPARLVSALGVPHGPALAAELDHSVASLALSRAGQPRVDPKSPTTSWEWEQRVVDGHPFHPNCRSRPGFSAAEQLAYGPEHRPVVRLGLVAVEECLVRGEWPKWLRDGERVLIPVHPWQTAHVLDAPVEDGPAAHPLMSLRTLALRDGGPDVKTALSARLTSSVRDISVYSIETSATVSEFAEAFAARTDGLLHITRTLGAATAGRPELAAVVRESPDTYADAEAAERVVPVASLTGTGLPGSPAWLAEFTRLTLTVGLRLLDLGVALEAHGQNLLVVLSATGAPLRLVYRDLADIRVSPARLARHGVPLPDLGGRLVTDDETTLRRKLFGSLVAGALAATAGSGPALREALAAAARDLPRTPDLTALLEEPLPAKALTLMRLSPDRPGDSWAQLPNPLVTRAF</sequence>
<dbReference type="PANTHER" id="PTHR34384">
    <property type="entry name" value="L-2,3-DIAMINOPROPANOATE--CITRATE LIGASE"/>
    <property type="match status" value="1"/>
</dbReference>
<feature type="region of interest" description="Disordered" evidence="3">
    <location>
        <begin position="283"/>
        <end position="307"/>
    </location>
</feature>
<gene>
    <name evidence="6" type="ORF">SAV14893_011620</name>
</gene>
<dbReference type="Gene3D" id="1.10.510.40">
    <property type="match status" value="1"/>
</dbReference>
<dbReference type="Pfam" id="PF04183">
    <property type="entry name" value="IucA_IucC"/>
    <property type="match status" value="1"/>
</dbReference>
<evidence type="ECO:0000259" key="4">
    <source>
        <dbReference type="Pfam" id="PF04183"/>
    </source>
</evidence>
<feature type="region of interest" description="Disordered" evidence="3">
    <location>
        <begin position="1"/>
        <end position="28"/>
    </location>
</feature>
<accession>A0A4D4LVF8</accession>
<evidence type="ECO:0000256" key="2">
    <source>
        <dbReference type="ARBA" id="ARBA00007832"/>
    </source>
</evidence>
<evidence type="ECO:0000256" key="3">
    <source>
        <dbReference type="SAM" id="MobiDB-lite"/>
    </source>
</evidence>
<feature type="compositionally biased region" description="Basic and acidic residues" evidence="3">
    <location>
        <begin position="283"/>
        <end position="293"/>
    </location>
</feature>
<comment type="pathway">
    <text evidence="1">Siderophore biosynthesis.</text>
</comment>
<evidence type="ECO:0008006" key="8">
    <source>
        <dbReference type="Google" id="ProtNLM"/>
    </source>
</evidence>
<dbReference type="EMBL" id="BJHX01000001">
    <property type="protein sequence ID" value="GDY61769.1"/>
    <property type="molecule type" value="Genomic_DNA"/>
</dbReference>
<dbReference type="GO" id="GO:0019290">
    <property type="term" value="P:siderophore biosynthetic process"/>
    <property type="evidence" value="ECO:0007669"/>
    <property type="project" value="InterPro"/>
</dbReference>
<dbReference type="Gene3D" id="6.10.250.3370">
    <property type="match status" value="1"/>
</dbReference>
<evidence type="ECO:0000313" key="6">
    <source>
        <dbReference type="EMBL" id="GDY61769.1"/>
    </source>
</evidence>
<name>A0A4D4LVF8_STRAX</name>
<dbReference type="InterPro" id="IPR022770">
    <property type="entry name" value="IucA/IucC-like_C"/>
</dbReference>
<dbReference type="GO" id="GO:0016881">
    <property type="term" value="F:acid-amino acid ligase activity"/>
    <property type="evidence" value="ECO:0007669"/>
    <property type="project" value="UniProtKB-ARBA"/>
</dbReference>
<feature type="region of interest" description="Disordered" evidence="3">
    <location>
        <begin position="477"/>
        <end position="496"/>
    </location>
</feature>
<feature type="domain" description="Aerobactin siderophore biosynthesis IucA/IucC-like C-terminal" evidence="5">
    <location>
        <begin position="832"/>
        <end position="974"/>
    </location>
</feature>
<feature type="domain" description="Aerobactin siderophore biosynthesis IucA/IucC N-terminal" evidence="4">
    <location>
        <begin position="635"/>
        <end position="823"/>
    </location>
</feature>
<dbReference type="InterPro" id="IPR037455">
    <property type="entry name" value="LucA/IucC-like"/>
</dbReference>
<protein>
    <recommendedName>
        <fullName evidence="8">Iron transporter</fullName>
    </recommendedName>
</protein>
<comment type="caution">
    <text evidence="6">The sequence shown here is derived from an EMBL/GenBank/DDBJ whole genome shotgun (WGS) entry which is preliminary data.</text>
</comment>
<dbReference type="Pfam" id="PF06276">
    <property type="entry name" value="FhuF"/>
    <property type="match status" value="1"/>
</dbReference>
<evidence type="ECO:0000313" key="7">
    <source>
        <dbReference type="Proteomes" id="UP000302139"/>
    </source>
</evidence>
<evidence type="ECO:0000256" key="1">
    <source>
        <dbReference type="ARBA" id="ARBA00004924"/>
    </source>
</evidence>